<dbReference type="PRINTS" id="PR01651">
    <property type="entry name" value="SECGEXPORT"/>
</dbReference>
<dbReference type="NCBIfam" id="TIGR00810">
    <property type="entry name" value="secG"/>
    <property type="match status" value="1"/>
</dbReference>
<evidence type="ECO:0000313" key="12">
    <source>
        <dbReference type="EMBL" id="OGM02827.1"/>
    </source>
</evidence>
<evidence type="ECO:0000256" key="4">
    <source>
        <dbReference type="ARBA" id="ARBA00022475"/>
    </source>
</evidence>
<keyword evidence="7 10" id="KW-1133">Transmembrane helix</keyword>
<dbReference type="Proteomes" id="UP000178735">
    <property type="component" value="Unassembled WGS sequence"/>
</dbReference>
<comment type="function">
    <text evidence="10">Involved in protein export. Participates in an early event of protein translocation.</text>
</comment>
<keyword evidence="5 10" id="KW-0812">Transmembrane</keyword>
<accession>A0A1F7WJT7</accession>
<evidence type="ECO:0000256" key="6">
    <source>
        <dbReference type="ARBA" id="ARBA00022927"/>
    </source>
</evidence>
<evidence type="ECO:0000256" key="7">
    <source>
        <dbReference type="ARBA" id="ARBA00022989"/>
    </source>
</evidence>
<keyword evidence="4 10" id="KW-1003">Cell membrane</keyword>
<feature type="transmembrane region" description="Helical" evidence="10">
    <location>
        <begin position="6"/>
        <end position="23"/>
    </location>
</feature>
<feature type="transmembrane region" description="Helical" evidence="10">
    <location>
        <begin position="60"/>
        <end position="80"/>
    </location>
</feature>
<evidence type="ECO:0000256" key="1">
    <source>
        <dbReference type="ARBA" id="ARBA00004651"/>
    </source>
</evidence>
<keyword evidence="3 10" id="KW-0813">Transport</keyword>
<dbReference type="GO" id="GO:0015450">
    <property type="term" value="F:protein-transporting ATPase activity"/>
    <property type="evidence" value="ECO:0007669"/>
    <property type="project" value="UniProtKB-UniRule"/>
</dbReference>
<comment type="caution">
    <text evidence="12">The sequence shown here is derived from an EMBL/GenBank/DDBJ whole genome shotgun (WGS) entry which is preliminary data.</text>
</comment>
<evidence type="ECO:0000256" key="11">
    <source>
        <dbReference type="SAM" id="MobiDB-lite"/>
    </source>
</evidence>
<proteinExistence type="inferred from homology"/>
<dbReference type="PANTHER" id="PTHR34182">
    <property type="entry name" value="PROTEIN-EXPORT MEMBRANE PROTEIN SECG"/>
    <property type="match status" value="1"/>
</dbReference>
<evidence type="ECO:0000256" key="8">
    <source>
        <dbReference type="ARBA" id="ARBA00023010"/>
    </source>
</evidence>
<evidence type="ECO:0000256" key="3">
    <source>
        <dbReference type="ARBA" id="ARBA00022448"/>
    </source>
</evidence>
<gene>
    <name evidence="12" type="ORF">A2008_07245</name>
</gene>
<organism evidence="12 13">
    <name type="scientific">Candidatus Wallbacteria bacterium GWC2_49_35</name>
    <dbReference type="NCBI Taxonomy" id="1817813"/>
    <lineage>
        <taxon>Bacteria</taxon>
        <taxon>Candidatus Walliibacteriota</taxon>
    </lineage>
</organism>
<dbReference type="Pfam" id="PF03840">
    <property type="entry name" value="SecG"/>
    <property type="match status" value="1"/>
</dbReference>
<evidence type="ECO:0000256" key="2">
    <source>
        <dbReference type="ARBA" id="ARBA00008445"/>
    </source>
</evidence>
<sequence>MLVNLLYFLHFLITLGLIVVVLMQADKGSGLSGAFGGGASQTIFGSTGGIDFIGKVTTTLAILFMITSLGLCVVLTQPSVTGSTNVRQTSGPRAADQIPSVD</sequence>
<evidence type="ECO:0000256" key="10">
    <source>
        <dbReference type="RuleBase" id="RU365087"/>
    </source>
</evidence>
<keyword evidence="6 10" id="KW-0653">Protein transport</keyword>
<comment type="subcellular location">
    <subcellularLocation>
        <location evidence="1 10">Cell membrane</location>
        <topology evidence="1 10">Multi-pass membrane protein</topology>
    </subcellularLocation>
</comment>
<evidence type="ECO:0000313" key="13">
    <source>
        <dbReference type="Proteomes" id="UP000178735"/>
    </source>
</evidence>
<dbReference type="EMBL" id="MGFH01000200">
    <property type="protein sequence ID" value="OGM02827.1"/>
    <property type="molecule type" value="Genomic_DNA"/>
</dbReference>
<dbReference type="GO" id="GO:0009306">
    <property type="term" value="P:protein secretion"/>
    <property type="evidence" value="ECO:0007669"/>
    <property type="project" value="UniProtKB-UniRule"/>
</dbReference>
<feature type="compositionally biased region" description="Polar residues" evidence="11">
    <location>
        <begin position="81"/>
        <end position="91"/>
    </location>
</feature>
<evidence type="ECO:0000256" key="5">
    <source>
        <dbReference type="ARBA" id="ARBA00022692"/>
    </source>
</evidence>
<feature type="region of interest" description="Disordered" evidence="11">
    <location>
        <begin position="81"/>
        <end position="102"/>
    </location>
</feature>
<keyword evidence="9 10" id="KW-0472">Membrane</keyword>
<dbReference type="PANTHER" id="PTHR34182:SF1">
    <property type="entry name" value="PROTEIN-EXPORT MEMBRANE PROTEIN SECG"/>
    <property type="match status" value="1"/>
</dbReference>
<dbReference type="STRING" id="1817813.A2008_07245"/>
<dbReference type="GO" id="GO:0005886">
    <property type="term" value="C:plasma membrane"/>
    <property type="evidence" value="ECO:0007669"/>
    <property type="project" value="UniProtKB-SubCell"/>
</dbReference>
<keyword evidence="8 10" id="KW-0811">Translocation</keyword>
<comment type="similarity">
    <text evidence="2 10">Belongs to the SecG family.</text>
</comment>
<evidence type="ECO:0000256" key="9">
    <source>
        <dbReference type="ARBA" id="ARBA00023136"/>
    </source>
</evidence>
<reference evidence="12 13" key="1">
    <citation type="journal article" date="2016" name="Nat. Commun.">
        <title>Thousands of microbial genomes shed light on interconnected biogeochemical processes in an aquifer system.</title>
        <authorList>
            <person name="Anantharaman K."/>
            <person name="Brown C.T."/>
            <person name="Hug L.A."/>
            <person name="Sharon I."/>
            <person name="Castelle C.J."/>
            <person name="Probst A.J."/>
            <person name="Thomas B.C."/>
            <person name="Singh A."/>
            <person name="Wilkins M.J."/>
            <person name="Karaoz U."/>
            <person name="Brodie E.L."/>
            <person name="Williams K.H."/>
            <person name="Hubbard S.S."/>
            <person name="Banfield J.F."/>
        </authorList>
    </citation>
    <scope>NUCLEOTIDE SEQUENCE [LARGE SCALE GENOMIC DNA]</scope>
</reference>
<dbReference type="InterPro" id="IPR004692">
    <property type="entry name" value="SecG"/>
</dbReference>
<protein>
    <recommendedName>
        <fullName evidence="10">Protein-export membrane protein SecG</fullName>
    </recommendedName>
</protein>
<name>A0A1F7WJT7_9BACT</name>
<dbReference type="GO" id="GO:0043952">
    <property type="term" value="P:protein transport by the Sec complex"/>
    <property type="evidence" value="ECO:0007669"/>
    <property type="project" value="TreeGrafter"/>
</dbReference>
<dbReference type="AlphaFoldDB" id="A0A1F7WJT7"/>
<dbReference type="GO" id="GO:0065002">
    <property type="term" value="P:intracellular protein transmembrane transport"/>
    <property type="evidence" value="ECO:0007669"/>
    <property type="project" value="TreeGrafter"/>
</dbReference>